<name>A0AAY5EH80_ELEEL</name>
<dbReference type="Proteomes" id="UP000314983">
    <property type="component" value="Chromosome 20"/>
</dbReference>
<dbReference type="InterPro" id="IPR052789">
    <property type="entry name" value="SSUH2_homolog"/>
</dbReference>
<dbReference type="Ensembl" id="ENSEEET00000054946.1">
    <property type="protein sequence ID" value="ENSEEEP00000056255.1"/>
    <property type="gene ID" value="ENSEEEG00000025591.1"/>
</dbReference>
<accession>A0AAY5EH80</accession>
<dbReference type="PANTHER" id="PTHR48465:SF1">
    <property type="entry name" value="PROTEIN SSUH2 HOMOLOG"/>
    <property type="match status" value="1"/>
</dbReference>
<dbReference type="PANTHER" id="PTHR48465">
    <property type="entry name" value="PROTEIN SSUH2 HOMOLOG"/>
    <property type="match status" value="1"/>
</dbReference>
<protein>
    <recommendedName>
        <fullName evidence="4">Protein SSUH2 homolog</fullName>
    </recommendedName>
</protein>
<dbReference type="GeneTree" id="ENSGT00440000038003"/>
<feature type="region of interest" description="Disordered" evidence="1">
    <location>
        <begin position="1"/>
        <end position="44"/>
    </location>
</feature>
<organism evidence="2 3">
    <name type="scientific">Electrophorus electricus</name>
    <name type="common">Electric eel</name>
    <name type="synonym">Gymnotus electricus</name>
    <dbReference type="NCBI Taxonomy" id="8005"/>
    <lineage>
        <taxon>Eukaryota</taxon>
        <taxon>Metazoa</taxon>
        <taxon>Chordata</taxon>
        <taxon>Craniata</taxon>
        <taxon>Vertebrata</taxon>
        <taxon>Euteleostomi</taxon>
        <taxon>Actinopterygii</taxon>
        <taxon>Neopterygii</taxon>
        <taxon>Teleostei</taxon>
        <taxon>Ostariophysi</taxon>
        <taxon>Gymnotiformes</taxon>
        <taxon>Gymnotoidei</taxon>
        <taxon>Gymnotidae</taxon>
        <taxon>Electrophorus</taxon>
    </lineage>
</organism>
<evidence type="ECO:0000313" key="2">
    <source>
        <dbReference type="Ensembl" id="ENSEEEP00000056255.1"/>
    </source>
</evidence>
<gene>
    <name evidence="2" type="primary">ssuh2.1</name>
</gene>
<reference evidence="2" key="2">
    <citation type="submission" date="2025-08" db="UniProtKB">
        <authorList>
            <consortium name="Ensembl"/>
        </authorList>
    </citation>
    <scope>IDENTIFICATION</scope>
</reference>
<reference evidence="2 3" key="1">
    <citation type="submission" date="2020-05" db="EMBL/GenBank/DDBJ databases">
        <title>Electrophorus electricus (electric eel) genome, fEleEle1, primary haplotype.</title>
        <authorList>
            <person name="Myers G."/>
            <person name="Meyer A."/>
            <person name="Fedrigo O."/>
            <person name="Formenti G."/>
            <person name="Rhie A."/>
            <person name="Tracey A."/>
            <person name="Sims Y."/>
            <person name="Jarvis E.D."/>
        </authorList>
    </citation>
    <scope>NUCLEOTIDE SEQUENCE [LARGE SCALE GENOMIC DNA]</scope>
</reference>
<reference evidence="2" key="3">
    <citation type="submission" date="2025-09" db="UniProtKB">
        <authorList>
            <consortium name="Ensembl"/>
        </authorList>
    </citation>
    <scope>IDENTIFICATION</scope>
</reference>
<evidence type="ECO:0000256" key="1">
    <source>
        <dbReference type="SAM" id="MobiDB-lite"/>
    </source>
</evidence>
<keyword evidence="3" id="KW-1185">Reference proteome</keyword>
<dbReference type="AlphaFoldDB" id="A0AAY5EH80"/>
<proteinExistence type="predicted"/>
<evidence type="ECO:0008006" key="4">
    <source>
        <dbReference type="Google" id="ProtNLM"/>
    </source>
</evidence>
<evidence type="ECO:0000313" key="3">
    <source>
        <dbReference type="Proteomes" id="UP000314983"/>
    </source>
</evidence>
<sequence>MDEKSDDIGEFDPSIPEEGPSAPPPGWLDSVEGYGDPKDDDCTDQICPLPADFVPHPEHDRNASVPNVKVPQVSEDVAREALLQFVGKKWTYSSKPAQNLVFKDLKPFTVYRYRLETFTESRSSSWDSPFLYFVSSSGQVVDGPQYGMAPPPWLVEVQYPTKFTDTVQKVHVPHTSSVKTCYRCHGKGRVRCTHCHGRGRVSRCLTPLATSKSMIKYCPSPACRCTWCHSSGHKTCRKCNGNKKLLHFIELKITWKNQVYEFIPDRQLEFPMKKFEKVSGEVFFTDESILVYPIVGFPDQDICDASKGAIQEHLTKYSVVSRILQQVNKPPY</sequence>